<dbReference type="AlphaFoldDB" id="A0AAX6G8Z5"/>
<organism evidence="2 3">
    <name type="scientific">Iris pallida</name>
    <name type="common">Sweet iris</name>
    <dbReference type="NCBI Taxonomy" id="29817"/>
    <lineage>
        <taxon>Eukaryota</taxon>
        <taxon>Viridiplantae</taxon>
        <taxon>Streptophyta</taxon>
        <taxon>Embryophyta</taxon>
        <taxon>Tracheophyta</taxon>
        <taxon>Spermatophyta</taxon>
        <taxon>Magnoliopsida</taxon>
        <taxon>Liliopsida</taxon>
        <taxon>Asparagales</taxon>
        <taxon>Iridaceae</taxon>
        <taxon>Iridoideae</taxon>
        <taxon>Irideae</taxon>
        <taxon>Iris</taxon>
    </lineage>
</organism>
<evidence type="ECO:0000313" key="3">
    <source>
        <dbReference type="Proteomes" id="UP001140949"/>
    </source>
</evidence>
<dbReference type="Proteomes" id="UP001140949">
    <property type="component" value="Unassembled WGS sequence"/>
</dbReference>
<evidence type="ECO:0000313" key="2">
    <source>
        <dbReference type="EMBL" id="KAJ6825139.1"/>
    </source>
</evidence>
<accession>A0AAX6G8Z5</accession>
<keyword evidence="1" id="KW-0812">Transmembrane</keyword>
<protein>
    <submittedName>
        <fullName evidence="2">Uncharacterized protein</fullName>
    </submittedName>
</protein>
<name>A0AAX6G8Z5_IRIPA</name>
<feature type="transmembrane region" description="Helical" evidence="1">
    <location>
        <begin position="38"/>
        <end position="58"/>
    </location>
</feature>
<keyword evidence="1" id="KW-1133">Transmembrane helix</keyword>
<dbReference type="EMBL" id="JANAVB010021796">
    <property type="protein sequence ID" value="KAJ6825139.1"/>
    <property type="molecule type" value="Genomic_DNA"/>
</dbReference>
<keyword evidence="1" id="KW-0472">Membrane</keyword>
<reference evidence="2" key="1">
    <citation type="journal article" date="2023" name="GigaByte">
        <title>Genome assembly of the bearded iris, Iris pallida Lam.</title>
        <authorList>
            <person name="Bruccoleri R.E."/>
            <person name="Oakeley E.J."/>
            <person name="Faust A.M.E."/>
            <person name="Altorfer M."/>
            <person name="Dessus-Babus S."/>
            <person name="Burckhardt D."/>
            <person name="Oertli M."/>
            <person name="Naumann U."/>
            <person name="Petersen F."/>
            <person name="Wong J."/>
        </authorList>
    </citation>
    <scope>NUCLEOTIDE SEQUENCE</scope>
    <source>
        <strain evidence="2">GSM-AAB239-AS_SAM_17_03QT</strain>
    </source>
</reference>
<gene>
    <name evidence="2" type="ORF">M6B38_378740</name>
</gene>
<evidence type="ECO:0000256" key="1">
    <source>
        <dbReference type="SAM" id="Phobius"/>
    </source>
</evidence>
<reference evidence="2" key="2">
    <citation type="submission" date="2023-04" db="EMBL/GenBank/DDBJ databases">
        <authorList>
            <person name="Bruccoleri R.E."/>
            <person name="Oakeley E.J."/>
            <person name="Faust A.-M."/>
            <person name="Dessus-Babus S."/>
            <person name="Altorfer M."/>
            <person name="Burckhardt D."/>
            <person name="Oertli M."/>
            <person name="Naumann U."/>
            <person name="Petersen F."/>
            <person name="Wong J."/>
        </authorList>
    </citation>
    <scope>NUCLEOTIDE SEQUENCE</scope>
    <source>
        <strain evidence="2">GSM-AAB239-AS_SAM_17_03QT</strain>
        <tissue evidence="2">Leaf</tissue>
    </source>
</reference>
<comment type="caution">
    <text evidence="2">The sequence shown here is derived from an EMBL/GenBank/DDBJ whole genome shotgun (WGS) entry which is preliminary data.</text>
</comment>
<sequence length="102" mass="11830">MYLFMYSPQSVTYASCISNIVHMSCLVLQVHGLHSCTLFPVLIFLYFHVLSCTLYFMFSYTHFHSMMFLFINCNCTLLHSRLDMLQVYLQDIVLPYGPGPGI</sequence>
<keyword evidence="3" id="KW-1185">Reference proteome</keyword>
<proteinExistence type="predicted"/>